<proteinExistence type="predicted"/>
<comment type="caution">
    <text evidence="2">The sequence shown here is derived from an EMBL/GenBank/DDBJ whole genome shotgun (WGS) entry which is preliminary data.</text>
</comment>
<dbReference type="AlphaFoldDB" id="A0A8J6CCD2"/>
<feature type="region of interest" description="Disordered" evidence="1">
    <location>
        <begin position="59"/>
        <end position="79"/>
    </location>
</feature>
<evidence type="ECO:0000313" key="2">
    <source>
        <dbReference type="EMBL" id="KAG8462383.1"/>
    </source>
</evidence>
<reference evidence="2" key="1">
    <citation type="submission" date="2021-05" db="EMBL/GenBank/DDBJ databases">
        <title>The genome of the haptophyte Pavlova lutheri (Diacronema luteri, Pavlovales) - a model for lipid biosynthesis in eukaryotic algae.</title>
        <authorList>
            <person name="Hulatt C.J."/>
            <person name="Posewitz M.C."/>
        </authorList>
    </citation>
    <scope>NUCLEOTIDE SEQUENCE</scope>
    <source>
        <strain evidence="2">NIVA-4/92</strain>
    </source>
</reference>
<name>A0A8J6CCD2_DIALT</name>
<accession>A0A8J6CCD2</accession>
<organism evidence="2 3">
    <name type="scientific">Diacronema lutheri</name>
    <name type="common">Unicellular marine alga</name>
    <name type="synonym">Monochrysis lutheri</name>
    <dbReference type="NCBI Taxonomy" id="2081491"/>
    <lineage>
        <taxon>Eukaryota</taxon>
        <taxon>Haptista</taxon>
        <taxon>Haptophyta</taxon>
        <taxon>Pavlovophyceae</taxon>
        <taxon>Pavlovales</taxon>
        <taxon>Pavlovaceae</taxon>
        <taxon>Diacronema</taxon>
    </lineage>
</organism>
<feature type="region of interest" description="Disordered" evidence="1">
    <location>
        <begin position="1"/>
        <end position="37"/>
    </location>
</feature>
<dbReference type="Proteomes" id="UP000751190">
    <property type="component" value="Unassembled WGS sequence"/>
</dbReference>
<protein>
    <submittedName>
        <fullName evidence="2">Uncharacterized protein</fullName>
    </submittedName>
</protein>
<evidence type="ECO:0000256" key="1">
    <source>
        <dbReference type="SAM" id="MobiDB-lite"/>
    </source>
</evidence>
<gene>
    <name evidence="2" type="ORF">KFE25_012203</name>
</gene>
<keyword evidence="3" id="KW-1185">Reference proteome</keyword>
<sequence>MVSTPAQSFEERARANASRFSELVDEDEGPSPHMLRSTAVPPVELELWAPLPRAPAHRAPALTPQLTTPVVDERDDDPFPENLVEHFHMLPINNSHMRVGVTSSAKKRALKHGDGFPDDLEEYYRTPAKKARRASLFVTE</sequence>
<evidence type="ECO:0000313" key="3">
    <source>
        <dbReference type="Proteomes" id="UP000751190"/>
    </source>
</evidence>
<dbReference type="EMBL" id="JAGTXO010000021">
    <property type="protein sequence ID" value="KAG8462383.1"/>
    <property type="molecule type" value="Genomic_DNA"/>
</dbReference>